<evidence type="ECO:0000313" key="5">
    <source>
        <dbReference type="Proteomes" id="UP000790347"/>
    </source>
</evidence>
<dbReference type="GO" id="GO:0016020">
    <property type="term" value="C:membrane"/>
    <property type="evidence" value="ECO:0007669"/>
    <property type="project" value="InterPro"/>
</dbReference>
<comment type="caution">
    <text evidence="4">The sequence shown here is derived from an EMBL/GenBank/DDBJ whole genome shotgun (WGS) entry which is preliminary data.</text>
</comment>
<accession>A0A922I1U9</accession>
<keyword evidence="1" id="KW-0472">Membrane</keyword>
<proteinExistence type="predicted"/>
<evidence type="ECO:0000256" key="2">
    <source>
        <dbReference type="SAM" id="SignalP"/>
    </source>
</evidence>
<dbReference type="Gene3D" id="2.70.170.10">
    <property type="entry name" value="Neurotransmitter-gated ion-channel ligand-binding domain"/>
    <property type="match status" value="1"/>
</dbReference>
<keyword evidence="1" id="KW-1133">Transmembrane helix</keyword>
<dbReference type="PANTHER" id="PTHR18945">
    <property type="entry name" value="NEUROTRANSMITTER GATED ION CHANNEL"/>
    <property type="match status" value="1"/>
</dbReference>
<dbReference type="EMBL" id="ASGP02000002">
    <property type="protein sequence ID" value="KAH9520957.1"/>
    <property type="molecule type" value="Genomic_DNA"/>
</dbReference>
<gene>
    <name evidence="4" type="ORF">DERF_004632</name>
</gene>
<dbReference type="InterPro" id="IPR006201">
    <property type="entry name" value="Neur_channel"/>
</dbReference>
<dbReference type="Pfam" id="PF02931">
    <property type="entry name" value="Neur_chan_LBD"/>
    <property type="match status" value="1"/>
</dbReference>
<evidence type="ECO:0000256" key="1">
    <source>
        <dbReference type="SAM" id="Phobius"/>
    </source>
</evidence>
<evidence type="ECO:0000259" key="3">
    <source>
        <dbReference type="Pfam" id="PF02931"/>
    </source>
</evidence>
<dbReference type="Proteomes" id="UP000790347">
    <property type="component" value="Unassembled WGS sequence"/>
</dbReference>
<feature type="transmembrane region" description="Helical" evidence="1">
    <location>
        <begin position="241"/>
        <end position="263"/>
    </location>
</feature>
<feature type="domain" description="Neurotransmitter-gated ion-channel ligand-binding" evidence="3">
    <location>
        <begin position="32"/>
        <end position="237"/>
    </location>
</feature>
<reference evidence="4" key="1">
    <citation type="submission" date="2013-05" db="EMBL/GenBank/DDBJ databases">
        <authorList>
            <person name="Yim A.K.Y."/>
            <person name="Chan T.F."/>
            <person name="Ji K.M."/>
            <person name="Liu X.Y."/>
            <person name="Zhou J.W."/>
            <person name="Li R.Q."/>
            <person name="Yang K.Y."/>
            <person name="Li J."/>
            <person name="Li M."/>
            <person name="Law P.T.W."/>
            <person name="Wu Y.L."/>
            <person name="Cai Z.L."/>
            <person name="Qin H."/>
            <person name="Bao Y."/>
            <person name="Leung R.K.K."/>
            <person name="Ng P.K.S."/>
            <person name="Zou J."/>
            <person name="Zhong X.J."/>
            <person name="Ran P.X."/>
            <person name="Zhong N.S."/>
            <person name="Liu Z.G."/>
            <person name="Tsui S.K.W."/>
        </authorList>
    </citation>
    <scope>NUCLEOTIDE SEQUENCE</scope>
    <source>
        <strain evidence="4">Derf</strain>
        <tissue evidence="4">Whole organism</tissue>
    </source>
</reference>
<feature type="transmembrane region" description="Helical" evidence="1">
    <location>
        <begin position="305"/>
        <end position="327"/>
    </location>
</feature>
<evidence type="ECO:0000313" key="4">
    <source>
        <dbReference type="EMBL" id="KAH9520957.1"/>
    </source>
</evidence>
<dbReference type="AlphaFoldDB" id="A0A922I1U9"/>
<keyword evidence="5" id="KW-1185">Reference proteome</keyword>
<keyword evidence="2" id="KW-0732">Signal</keyword>
<dbReference type="FunFam" id="2.70.170.10:FF:000028">
    <property type="entry name" value="AcetylCholine Receptor"/>
    <property type="match status" value="1"/>
</dbReference>
<keyword evidence="1" id="KW-0812">Transmembrane</keyword>
<reference evidence="4" key="2">
    <citation type="journal article" date="2022" name="Res Sq">
        <title>Comparative Genomics Reveals Insights into the Divergent Evolution of Astigmatic Mites and Household Pest Adaptations.</title>
        <authorList>
            <person name="Xiong Q."/>
            <person name="Wan A.T.-Y."/>
            <person name="Liu X.-Y."/>
            <person name="Fung C.S.-H."/>
            <person name="Xiao X."/>
            <person name="Malainual N."/>
            <person name="Hou J."/>
            <person name="Wang L."/>
            <person name="Wang M."/>
            <person name="Yang K."/>
            <person name="Cui Y."/>
            <person name="Leung E."/>
            <person name="Nong W."/>
            <person name="Shin S.-K."/>
            <person name="Au S."/>
            <person name="Jeong K.Y."/>
            <person name="Chew F.T."/>
            <person name="Hui J."/>
            <person name="Leung T.F."/>
            <person name="Tungtrongchitr A."/>
            <person name="Zhong N."/>
            <person name="Liu Z."/>
            <person name="Tsui S."/>
        </authorList>
    </citation>
    <scope>NUCLEOTIDE SEQUENCE</scope>
    <source>
        <strain evidence="4">Derf</strain>
        <tissue evidence="4">Whole organism</tissue>
    </source>
</reference>
<organism evidence="4 5">
    <name type="scientific">Dermatophagoides farinae</name>
    <name type="common">American house dust mite</name>
    <dbReference type="NCBI Taxonomy" id="6954"/>
    <lineage>
        <taxon>Eukaryota</taxon>
        <taxon>Metazoa</taxon>
        <taxon>Ecdysozoa</taxon>
        <taxon>Arthropoda</taxon>
        <taxon>Chelicerata</taxon>
        <taxon>Arachnida</taxon>
        <taxon>Acari</taxon>
        <taxon>Acariformes</taxon>
        <taxon>Sarcoptiformes</taxon>
        <taxon>Astigmata</taxon>
        <taxon>Psoroptidia</taxon>
        <taxon>Analgoidea</taxon>
        <taxon>Pyroglyphidae</taxon>
        <taxon>Dermatophagoidinae</taxon>
        <taxon>Dermatophagoides</taxon>
    </lineage>
</organism>
<dbReference type="SUPFAM" id="SSF63712">
    <property type="entry name" value="Nicotinic receptor ligand binding domain-like"/>
    <property type="match status" value="1"/>
</dbReference>
<protein>
    <recommendedName>
        <fullName evidence="3">Neurotransmitter-gated ion-channel ligand-binding domain-containing protein</fullName>
    </recommendedName>
</protein>
<dbReference type="InterPro" id="IPR006202">
    <property type="entry name" value="Neur_chan_lig-bd"/>
</dbReference>
<dbReference type="PRINTS" id="PR00252">
    <property type="entry name" value="NRIONCHANNEL"/>
</dbReference>
<feature type="signal peptide" evidence="2">
    <location>
        <begin position="1"/>
        <end position="19"/>
    </location>
</feature>
<dbReference type="InterPro" id="IPR036734">
    <property type="entry name" value="Neur_chan_lig-bd_sf"/>
</dbReference>
<dbReference type="GO" id="GO:0005230">
    <property type="term" value="F:extracellular ligand-gated monoatomic ion channel activity"/>
    <property type="evidence" value="ECO:0007669"/>
    <property type="project" value="InterPro"/>
</dbReference>
<sequence length="447" mass="52880">MNFSLFLSLWWIFPIFTSAITNSSDYSMISAIRNKIFNGYDPMAHPVINHTHPISVRMKMRLLHFGLDSRQSLLNFHSYFRIEWSDPYLKWNKSEFRGIKRINVHMDDVFTPDLILYNSIQPTNMMKKFNHTELIITYDGTIFWSPLLRMQSFCKLDLYNWPYDQQSCSLIFISWSYPADALALYISTKSINLRDLWPNNEWKIINSTCDTIIVSDIPGRPNMFFPGVQYKIFMQRRQTPYSYLINIPIICTVILNVISLSLVNPKRKIRFHLNQLSFFIILFISFYPSYILGPAMFGTTQLVKFLGSMLITNASLMFWSTIASNVIESKSNRIAEKIWNYITEPALHWRLIQSFNHYDIYDNDANDDDNDRQSIINQQQQQQQRKQNFLFVLLVDHAIVKKATVSHTNGKYRIRPIHNGKTGRRRSIFQNSAWWYTYMNYGYIKPK</sequence>
<dbReference type="CDD" id="cd18989">
    <property type="entry name" value="LGIC_ECD_cation"/>
    <property type="match status" value="1"/>
</dbReference>
<feature type="transmembrane region" description="Helical" evidence="1">
    <location>
        <begin position="275"/>
        <end position="293"/>
    </location>
</feature>
<name>A0A922I1U9_DERFA</name>
<dbReference type="GO" id="GO:0004888">
    <property type="term" value="F:transmembrane signaling receptor activity"/>
    <property type="evidence" value="ECO:0007669"/>
    <property type="project" value="InterPro"/>
</dbReference>
<feature type="chain" id="PRO_5037340978" description="Neurotransmitter-gated ion-channel ligand-binding domain-containing protein" evidence="2">
    <location>
        <begin position="20"/>
        <end position="447"/>
    </location>
</feature>